<dbReference type="InterPro" id="IPR036663">
    <property type="entry name" value="Fumarylacetoacetase_C_sf"/>
</dbReference>
<organism evidence="3 4">
    <name type="scientific">Parvularcula marina</name>
    <dbReference type="NCBI Taxonomy" id="2292771"/>
    <lineage>
        <taxon>Bacteria</taxon>
        <taxon>Pseudomonadati</taxon>
        <taxon>Pseudomonadota</taxon>
        <taxon>Alphaproteobacteria</taxon>
        <taxon>Parvularculales</taxon>
        <taxon>Parvularculaceae</taxon>
        <taxon>Parvularcula</taxon>
    </lineage>
</organism>
<dbReference type="AlphaFoldDB" id="A0A371RHQ4"/>
<name>A0A371RHQ4_9PROT</name>
<keyword evidence="1" id="KW-0479">Metal-binding</keyword>
<dbReference type="Pfam" id="PF01557">
    <property type="entry name" value="FAA_hydrolase"/>
    <property type="match status" value="1"/>
</dbReference>
<gene>
    <name evidence="3" type="ORF">DX908_06515</name>
</gene>
<dbReference type="OrthoDB" id="5197601at2"/>
<dbReference type="Gene3D" id="3.90.850.10">
    <property type="entry name" value="Fumarylacetoacetase-like, C-terminal domain"/>
    <property type="match status" value="1"/>
</dbReference>
<reference evidence="3 4" key="1">
    <citation type="submission" date="2018-08" db="EMBL/GenBank/DDBJ databases">
        <title>Parvularcula sp. SM1705, isolated from surface water of the South Sea China.</title>
        <authorList>
            <person name="Sun L."/>
        </authorList>
    </citation>
    <scope>NUCLEOTIDE SEQUENCE [LARGE SCALE GENOMIC DNA]</scope>
    <source>
        <strain evidence="3 4">SM1705</strain>
    </source>
</reference>
<accession>A0A371RHQ4</accession>
<keyword evidence="3" id="KW-0378">Hydrolase</keyword>
<comment type="caution">
    <text evidence="3">The sequence shown here is derived from an EMBL/GenBank/DDBJ whole genome shotgun (WGS) entry which is preliminary data.</text>
</comment>
<dbReference type="InParanoid" id="A0A371RHQ4"/>
<dbReference type="FunCoup" id="A0A371RHQ4">
    <property type="interactions" value="386"/>
</dbReference>
<dbReference type="PANTHER" id="PTHR11820">
    <property type="entry name" value="ACYLPYRUVASE"/>
    <property type="match status" value="1"/>
</dbReference>
<dbReference type="GO" id="GO:0018773">
    <property type="term" value="F:acetylpyruvate hydrolase activity"/>
    <property type="evidence" value="ECO:0007669"/>
    <property type="project" value="TreeGrafter"/>
</dbReference>
<dbReference type="RefSeq" id="WP_116391601.1">
    <property type="nucleotide sequence ID" value="NZ_QUQO01000001.1"/>
</dbReference>
<protein>
    <submittedName>
        <fullName evidence="3">FAA hydrolase family protein</fullName>
    </submittedName>
</protein>
<dbReference type="InterPro" id="IPR011234">
    <property type="entry name" value="Fumarylacetoacetase-like_C"/>
</dbReference>
<sequence length="242" mass="25809">MNSSFFVLEPQPPVTVPTSNGRVFPIRRIFLIGRNYAEHVRELGGDPKADPPVFFTKPADAAIVPDETSPGVPFAPMTEDLHFEAELVLALKEGGTDLPVEGADALIWGMGLGCDLTRRDLQHAAKAAGTPWDMAKGFDHSAVLAPLVEGAVLDPATELTLTRNGEICQRSALENMIWSPAEIISELSKFVQLQPGDLIFTGTPEGVGPLAIGDEVEITAGALPPLRFVMTKGSAAENETKA</sequence>
<evidence type="ECO:0000259" key="2">
    <source>
        <dbReference type="Pfam" id="PF01557"/>
    </source>
</evidence>
<dbReference type="GO" id="GO:0046872">
    <property type="term" value="F:metal ion binding"/>
    <property type="evidence" value="ECO:0007669"/>
    <property type="project" value="UniProtKB-KW"/>
</dbReference>
<dbReference type="Proteomes" id="UP000264589">
    <property type="component" value="Unassembled WGS sequence"/>
</dbReference>
<evidence type="ECO:0000313" key="4">
    <source>
        <dbReference type="Proteomes" id="UP000264589"/>
    </source>
</evidence>
<dbReference type="EMBL" id="QUQO01000001">
    <property type="protein sequence ID" value="RFB04970.1"/>
    <property type="molecule type" value="Genomic_DNA"/>
</dbReference>
<keyword evidence="4" id="KW-1185">Reference proteome</keyword>
<feature type="domain" description="Fumarylacetoacetase-like C-terminal" evidence="2">
    <location>
        <begin position="29"/>
        <end position="227"/>
    </location>
</feature>
<dbReference type="PANTHER" id="PTHR11820:SF90">
    <property type="entry name" value="FLUTATHIONE S-TRANSFERASE"/>
    <property type="match status" value="1"/>
</dbReference>
<evidence type="ECO:0000313" key="3">
    <source>
        <dbReference type="EMBL" id="RFB04970.1"/>
    </source>
</evidence>
<dbReference type="SUPFAM" id="SSF56529">
    <property type="entry name" value="FAH"/>
    <property type="match status" value="1"/>
</dbReference>
<evidence type="ECO:0000256" key="1">
    <source>
        <dbReference type="ARBA" id="ARBA00022723"/>
    </source>
</evidence>
<proteinExistence type="predicted"/>